<dbReference type="Proteomes" id="UP000652567">
    <property type="component" value="Unassembled WGS sequence"/>
</dbReference>
<feature type="transmembrane region" description="Helical" evidence="5">
    <location>
        <begin position="188"/>
        <end position="204"/>
    </location>
</feature>
<comment type="caution">
    <text evidence="7">The sequence shown here is derived from an EMBL/GenBank/DDBJ whole genome shotgun (WGS) entry which is preliminary data.</text>
</comment>
<protein>
    <submittedName>
        <fullName evidence="7">O-antigen ligase domain-containing protein</fullName>
    </submittedName>
</protein>
<keyword evidence="3 5" id="KW-1133">Transmembrane helix</keyword>
<keyword evidence="8" id="KW-1185">Reference proteome</keyword>
<sequence length="391" mass="44783">MVLMSRARREQIALSWAGWGVLLFVTSFIWSPSRDGLDVVFVLFLFLPLLLVLPWQKPSFNEYGGWINLAALGYAGFATLAVSWGSQSGEWGYFVLHWFVLFFWLCGVCWVFSRQQPDMPRFFNITVIIGVVVAISALIYCYSENPLDYRMIGWSVARYPIVVAQIFGSVAVIAYVLSLQQDQIKRSLVYFLATLILLLPLFFSQSRGPALAFIVVILAALVFIRPSLKILLIHALIGVVLLLPVLLFTDLAQVLTQRGFSWSERDNIWHDVWHLAWQTPWVGSGSLADDHMTIPSGFFHHPHNAWLDIFYRNGLVGLALAVTHLALLLRWFSRDKILLPLYLWLCFGCLCLFTDSRVLFWELNAKWFLYWIPAGLITAMLVSRNRQTQRS</sequence>
<dbReference type="PANTHER" id="PTHR37422:SF13">
    <property type="entry name" value="LIPOPOLYSACCHARIDE BIOSYNTHESIS PROTEIN PA4999-RELATED"/>
    <property type="match status" value="1"/>
</dbReference>
<evidence type="ECO:0000313" key="8">
    <source>
        <dbReference type="Proteomes" id="UP000652567"/>
    </source>
</evidence>
<evidence type="ECO:0000313" key="7">
    <source>
        <dbReference type="EMBL" id="MBE8716235.1"/>
    </source>
</evidence>
<feature type="transmembrane region" description="Helical" evidence="5">
    <location>
        <begin position="91"/>
        <end position="113"/>
    </location>
</feature>
<dbReference type="InterPro" id="IPR007016">
    <property type="entry name" value="O-antigen_ligase-rel_domated"/>
</dbReference>
<dbReference type="AlphaFoldDB" id="A0A928YTE0"/>
<feature type="domain" description="O-antigen ligase-related" evidence="6">
    <location>
        <begin position="193"/>
        <end position="321"/>
    </location>
</feature>
<keyword evidence="2 5" id="KW-0812">Transmembrane</keyword>
<accession>A0A928YTE0</accession>
<dbReference type="RefSeq" id="WP_193907152.1">
    <property type="nucleotide sequence ID" value="NZ_PRDL01000001.1"/>
</dbReference>
<proteinExistence type="predicted"/>
<evidence type="ECO:0000256" key="4">
    <source>
        <dbReference type="ARBA" id="ARBA00023136"/>
    </source>
</evidence>
<feature type="transmembrane region" description="Helical" evidence="5">
    <location>
        <begin position="367"/>
        <end position="383"/>
    </location>
</feature>
<dbReference type="GO" id="GO:0016874">
    <property type="term" value="F:ligase activity"/>
    <property type="evidence" value="ECO:0007669"/>
    <property type="project" value="UniProtKB-KW"/>
</dbReference>
<dbReference type="EMBL" id="PRDL01000001">
    <property type="protein sequence ID" value="MBE8716235.1"/>
    <property type="molecule type" value="Genomic_DNA"/>
</dbReference>
<evidence type="ECO:0000259" key="6">
    <source>
        <dbReference type="Pfam" id="PF04932"/>
    </source>
</evidence>
<dbReference type="InterPro" id="IPR051533">
    <property type="entry name" value="WaaL-like"/>
</dbReference>
<keyword evidence="7" id="KW-0436">Ligase</keyword>
<feature type="transmembrane region" description="Helical" evidence="5">
    <location>
        <begin position="36"/>
        <end position="53"/>
    </location>
</feature>
<feature type="transmembrane region" description="Helical" evidence="5">
    <location>
        <begin position="235"/>
        <end position="255"/>
    </location>
</feature>
<feature type="transmembrane region" description="Helical" evidence="5">
    <location>
        <begin position="152"/>
        <end position="176"/>
    </location>
</feature>
<feature type="transmembrane region" description="Helical" evidence="5">
    <location>
        <begin position="309"/>
        <end position="329"/>
    </location>
</feature>
<name>A0A928YTE0_9GAMM</name>
<dbReference type="Pfam" id="PF04932">
    <property type="entry name" value="Wzy_C"/>
    <property type="match status" value="1"/>
</dbReference>
<evidence type="ECO:0000256" key="3">
    <source>
        <dbReference type="ARBA" id="ARBA00022989"/>
    </source>
</evidence>
<comment type="subcellular location">
    <subcellularLocation>
        <location evidence="1">Membrane</location>
        <topology evidence="1">Multi-pass membrane protein</topology>
    </subcellularLocation>
</comment>
<evidence type="ECO:0000256" key="2">
    <source>
        <dbReference type="ARBA" id="ARBA00022692"/>
    </source>
</evidence>
<feature type="transmembrane region" description="Helical" evidence="5">
    <location>
        <begin position="341"/>
        <end position="361"/>
    </location>
</feature>
<keyword evidence="4 5" id="KW-0472">Membrane</keyword>
<gene>
    <name evidence="7" type="ORF">C4F51_03435</name>
</gene>
<evidence type="ECO:0000256" key="1">
    <source>
        <dbReference type="ARBA" id="ARBA00004141"/>
    </source>
</evidence>
<feature type="transmembrane region" description="Helical" evidence="5">
    <location>
        <begin position="65"/>
        <end position="85"/>
    </location>
</feature>
<feature type="transmembrane region" description="Helical" evidence="5">
    <location>
        <begin position="210"/>
        <end position="228"/>
    </location>
</feature>
<organism evidence="7 8">
    <name type="scientific">Cellvibrio polysaccharolyticus</name>
    <dbReference type="NCBI Taxonomy" id="2082724"/>
    <lineage>
        <taxon>Bacteria</taxon>
        <taxon>Pseudomonadati</taxon>
        <taxon>Pseudomonadota</taxon>
        <taxon>Gammaproteobacteria</taxon>
        <taxon>Cellvibrionales</taxon>
        <taxon>Cellvibrionaceae</taxon>
        <taxon>Cellvibrio</taxon>
    </lineage>
</organism>
<feature type="transmembrane region" description="Helical" evidence="5">
    <location>
        <begin position="12"/>
        <end position="30"/>
    </location>
</feature>
<dbReference type="GO" id="GO:0016020">
    <property type="term" value="C:membrane"/>
    <property type="evidence" value="ECO:0007669"/>
    <property type="project" value="UniProtKB-SubCell"/>
</dbReference>
<dbReference type="PANTHER" id="PTHR37422">
    <property type="entry name" value="TEICHURONIC ACID BIOSYNTHESIS PROTEIN TUAE"/>
    <property type="match status" value="1"/>
</dbReference>
<feature type="transmembrane region" description="Helical" evidence="5">
    <location>
        <begin position="122"/>
        <end position="140"/>
    </location>
</feature>
<evidence type="ECO:0000256" key="5">
    <source>
        <dbReference type="SAM" id="Phobius"/>
    </source>
</evidence>
<reference evidence="7" key="1">
    <citation type="submission" date="2018-07" db="EMBL/GenBank/DDBJ databases">
        <title>Genome assembly of strain Ka43.</title>
        <authorList>
            <person name="Kukolya J."/>
            <person name="Nagy I."/>
            <person name="Horvath B."/>
            <person name="Toth A."/>
        </authorList>
    </citation>
    <scope>NUCLEOTIDE SEQUENCE</scope>
    <source>
        <strain evidence="7">KB43</strain>
    </source>
</reference>